<sequence>MRTWMNTRSSRLTVTFSHPFVLAGYADELPARACEVIVEEELIQGLSFVAYRTAATYLLVQGRGGQAGRTELRMITQSDLETAQSRASGFDTKQQS</sequence>
<accession>A0A9Q9HNH1</accession>
<dbReference type="AlphaFoldDB" id="A0A9Q9HNH1"/>
<organism evidence="1 2">
    <name type="scientific">Leisingera caerulea</name>
    <name type="common">Phaeobacter caeruleus</name>
    <dbReference type="NCBI Taxonomy" id="506591"/>
    <lineage>
        <taxon>Bacteria</taxon>
        <taxon>Pseudomonadati</taxon>
        <taxon>Pseudomonadota</taxon>
        <taxon>Alphaproteobacteria</taxon>
        <taxon>Rhodobacterales</taxon>
        <taxon>Roseobacteraceae</taxon>
        <taxon>Leisingera</taxon>
    </lineage>
</organism>
<name>A0A9Q9HNH1_LEICA</name>
<dbReference type="Proteomes" id="UP001058713">
    <property type="component" value="Chromosome"/>
</dbReference>
<dbReference type="EMBL" id="CP081070">
    <property type="protein sequence ID" value="UWQ55435.1"/>
    <property type="molecule type" value="Genomic_DNA"/>
</dbReference>
<evidence type="ECO:0000313" key="1">
    <source>
        <dbReference type="EMBL" id="UWQ55435.1"/>
    </source>
</evidence>
<reference evidence="1" key="1">
    <citation type="submission" date="2021-08" db="EMBL/GenBank/DDBJ databases">
        <authorList>
            <person name="Nwanade C."/>
            <person name="Wang M."/>
            <person name="Masoudi A."/>
            <person name="Yu Z."/>
            <person name="Liu J."/>
        </authorList>
    </citation>
    <scope>NUCLEOTIDE SEQUENCE</scope>
    <source>
        <strain evidence="1">S122</strain>
    </source>
</reference>
<protein>
    <submittedName>
        <fullName evidence="1">Uncharacterized protein</fullName>
    </submittedName>
</protein>
<proteinExistence type="predicted"/>
<gene>
    <name evidence="1" type="ORF">K3721_07800</name>
</gene>
<dbReference type="KEGG" id="lcae:K3721_07800"/>
<evidence type="ECO:0000313" key="2">
    <source>
        <dbReference type="Proteomes" id="UP001058713"/>
    </source>
</evidence>